<protein>
    <submittedName>
        <fullName evidence="3">Copper chaperone</fullName>
    </submittedName>
</protein>
<feature type="domain" description="HMA" evidence="2">
    <location>
        <begin position="1"/>
        <end position="66"/>
    </location>
</feature>
<evidence type="ECO:0000256" key="1">
    <source>
        <dbReference type="ARBA" id="ARBA00022723"/>
    </source>
</evidence>
<evidence type="ECO:0000313" key="3">
    <source>
        <dbReference type="EMBL" id="SMH51585.1"/>
    </source>
</evidence>
<sequence>MQFTLKIEGMTCGGCVRSVEKALGSVGGLTAAKVDLAKGEAVVETENGADPARFVAAVEDAGYDARLAG</sequence>
<proteinExistence type="predicted"/>
<dbReference type="Pfam" id="PF00403">
    <property type="entry name" value="HMA"/>
    <property type="match status" value="1"/>
</dbReference>
<keyword evidence="1" id="KW-0479">Metal-binding</keyword>
<dbReference type="Proteomes" id="UP000193083">
    <property type="component" value="Unassembled WGS sequence"/>
</dbReference>
<name>A0A1X7PJH5_9HYPH</name>
<dbReference type="EMBL" id="FXBL01000004">
    <property type="protein sequence ID" value="SMH51585.1"/>
    <property type="molecule type" value="Genomic_DNA"/>
</dbReference>
<accession>A0A1X7PJH5</accession>
<dbReference type="InterPro" id="IPR036163">
    <property type="entry name" value="HMA_dom_sf"/>
</dbReference>
<dbReference type="OrthoDB" id="9801832at2"/>
<dbReference type="Gene3D" id="3.30.70.100">
    <property type="match status" value="1"/>
</dbReference>
<evidence type="ECO:0000313" key="4">
    <source>
        <dbReference type="Proteomes" id="UP000193083"/>
    </source>
</evidence>
<dbReference type="GO" id="GO:0046872">
    <property type="term" value="F:metal ion binding"/>
    <property type="evidence" value="ECO:0007669"/>
    <property type="project" value="UniProtKB-KW"/>
</dbReference>
<reference evidence="4" key="1">
    <citation type="submission" date="2017-04" db="EMBL/GenBank/DDBJ databases">
        <authorList>
            <person name="Varghese N."/>
            <person name="Submissions S."/>
        </authorList>
    </citation>
    <scope>NUCLEOTIDE SEQUENCE [LARGE SCALE GENOMIC DNA]</scope>
    <source>
        <strain evidence="4">B5P</strain>
    </source>
</reference>
<evidence type="ECO:0000259" key="2">
    <source>
        <dbReference type="PROSITE" id="PS50846"/>
    </source>
</evidence>
<gene>
    <name evidence="3" type="ORF">SAMN02982922_4474</name>
</gene>
<organism evidence="3 4">
    <name type="scientific">Mesorhizobium australicum</name>
    <dbReference type="NCBI Taxonomy" id="536018"/>
    <lineage>
        <taxon>Bacteria</taxon>
        <taxon>Pseudomonadati</taxon>
        <taxon>Pseudomonadota</taxon>
        <taxon>Alphaproteobacteria</taxon>
        <taxon>Hyphomicrobiales</taxon>
        <taxon>Phyllobacteriaceae</taxon>
        <taxon>Mesorhizobium</taxon>
    </lineage>
</organism>
<dbReference type="FunFam" id="3.30.70.100:FF:000001">
    <property type="entry name" value="ATPase copper transporting beta"/>
    <property type="match status" value="1"/>
</dbReference>
<dbReference type="SUPFAM" id="SSF55008">
    <property type="entry name" value="HMA, heavy metal-associated domain"/>
    <property type="match status" value="1"/>
</dbReference>
<dbReference type="RefSeq" id="WP_085466161.1">
    <property type="nucleotide sequence ID" value="NZ_FXBL01000004.1"/>
</dbReference>
<dbReference type="InterPro" id="IPR006121">
    <property type="entry name" value="HMA_dom"/>
</dbReference>
<dbReference type="CDD" id="cd00371">
    <property type="entry name" value="HMA"/>
    <property type="match status" value="1"/>
</dbReference>
<dbReference type="InterPro" id="IPR017969">
    <property type="entry name" value="Heavy-metal-associated_CS"/>
</dbReference>
<dbReference type="PROSITE" id="PS01047">
    <property type="entry name" value="HMA_1"/>
    <property type="match status" value="1"/>
</dbReference>
<dbReference type="AlphaFoldDB" id="A0A1X7PJH5"/>
<keyword evidence="4" id="KW-1185">Reference proteome</keyword>
<dbReference type="PROSITE" id="PS50846">
    <property type="entry name" value="HMA_2"/>
    <property type="match status" value="1"/>
</dbReference>